<proteinExistence type="predicted"/>
<comment type="caution">
    <text evidence="2">The sequence shown here is derived from an EMBL/GenBank/DDBJ whole genome shotgun (WGS) entry which is preliminary data.</text>
</comment>
<sequence length="549" mass="62033">MHPPKDPNYIPRVTIRDAHELSAKLTGLVKYRTLKEILLQGQTDLDYYDFEIAQLKALIGDLEAKRSCLDAYLQDCRSLISPIQNLPPELLSEIFMLTCDPAGSNEFGSAYWVPSGKPRHRPAFQLSTVCSRWRQVALSTPGLWSKMNISFVHSWPSWIPSAIETCLQRSRQVPLALSLEGSIDNLLRDDWRTVLSSLAQQSHRWRSVSFNLAVKPSFRPNFIDLLSLHTFPLLHSLTISAAGQWVTLPEHSVFRETPDLRLLQLNSETAAKSWHWSQGVYNHHITSLTLQYTNLRDTIDILRRCPGLVSLKYTHRLHKAEHIALRDNLEAGTVLPVCLEDLSSLSIITPQDNVSSTITLLGSLLQLPALKSLTMEQISSYLFTDMSWMEAFCVFLRETSCSDSLTKLRFKSFCPGDGIDSMLSLVPNLKEFRFCSIRNADADWDGIIACLRLPPSGSSMDPPSTIFLPRLQHISLHIPHAASFDFDSFAEGIRSRRLPASEISVDRLCSVGLKLKRSHLKILEDTYRYDDLLDLEVGGLIFGLELYGE</sequence>
<dbReference type="Pfam" id="PF12937">
    <property type="entry name" value="F-box-like"/>
    <property type="match status" value="1"/>
</dbReference>
<protein>
    <recommendedName>
        <fullName evidence="1">F-box domain-containing protein</fullName>
    </recommendedName>
</protein>
<dbReference type="OrthoDB" id="2833965at2759"/>
<evidence type="ECO:0000259" key="1">
    <source>
        <dbReference type="Pfam" id="PF12937"/>
    </source>
</evidence>
<organism evidence="2 3">
    <name type="scientific">Tetrapyrgos nigripes</name>
    <dbReference type="NCBI Taxonomy" id="182062"/>
    <lineage>
        <taxon>Eukaryota</taxon>
        <taxon>Fungi</taxon>
        <taxon>Dikarya</taxon>
        <taxon>Basidiomycota</taxon>
        <taxon>Agaricomycotina</taxon>
        <taxon>Agaricomycetes</taxon>
        <taxon>Agaricomycetidae</taxon>
        <taxon>Agaricales</taxon>
        <taxon>Marasmiineae</taxon>
        <taxon>Marasmiaceae</taxon>
        <taxon>Tetrapyrgos</taxon>
    </lineage>
</organism>
<feature type="domain" description="F-box" evidence="1">
    <location>
        <begin position="83"/>
        <end position="149"/>
    </location>
</feature>
<evidence type="ECO:0000313" key="3">
    <source>
        <dbReference type="Proteomes" id="UP000559256"/>
    </source>
</evidence>
<dbReference type="InterPro" id="IPR001810">
    <property type="entry name" value="F-box_dom"/>
</dbReference>
<dbReference type="AlphaFoldDB" id="A0A8H5BV86"/>
<dbReference type="EMBL" id="JAACJM010000345">
    <property type="protein sequence ID" value="KAF5329138.1"/>
    <property type="molecule type" value="Genomic_DNA"/>
</dbReference>
<accession>A0A8H5BV86</accession>
<dbReference type="SUPFAM" id="SSF52058">
    <property type="entry name" value="L domain-like"/>
    <property type="match status" value="1"/>
</dbReference>
<dbReference type="Proteomes" id="UP000559256">
    <property type="component" value="Unassembled WGS sequence"/>
</dbReference>
<gene>
    <name evidence="2" type="ORF">D9758_017157</name>
</gene>
<evidence type="ECO:0000313" key="2">
    <source>
        <dbReference type="EMBL" id="KAF5329138.1"/>
    </source>
</evidence>
<dbReference type="Gene3D" id="1.20.1280.50">
    <property type="match status" value="1"/>
</dbReference>
<reference evidence="2 3" key="1">
    <citation type="journal article" date="2020" name="ISME J.">
        <title>Uncovering the hidden diversity of litter-decomposition mechanisms in mushroom-forming fungi.</title>
        <authorList>
            <person name="Floudas D."/>
            <person name="Bentzer J."/>
            <person name="Ahren D."/>
            <person name="Johansson T."/>
            <person name="Persson P."/>
            <person name="Tunlid A."/>
        </authorList>
    </citation>
    <scope>NUCLEOTIDE SEQUENCE [LARGE SCALE GENOMIC DNA]</scope>
    <source>
        <strain evidence="2 3">CBS 291.85</strain>
    </source>
</reference>
<name>A0A8H5BV86_9AGAR</name>
<keyword evidence="3" id="KW-1185">Reference proteome</keyword>